<accession>A0A0C9Z6M0</accession>
<evidence type="ECO:0000256" key="1">
    <source>
        <dbReference type="SAM" id="MobiDB-lite"/>
    </source>
</evidence>
<feature type="compositionally biased region" description="Polar residues" evidence="1">
    <location>
        <begin position="121"/>
        <end position="131"/>
    </location>
</feature>
<dbReference type="Proteomes" id="UP000054018">
    <property type="component" value="Unassembled WGS sequence"/>
</dbReference>
<dbReference type="InterPro" id="IPR047767">
    <property type="entry name" value="PSP1-like"/>
</dbReference>
<reference evidence="2 3" key="1">
    <citation type="submission" date="2014-04" db="EMBL/GenBank/DDBJ databases">
        <authorList>
            <consortium name="DOE Joint Genome Institute"/>
            <person name="Kuo A."/>
            <person name="Kohler A."/>
            <person name="Costa M.D."/>
            <person name="Nagy L.G."/>
            <person name="Floudas D."/>
            <person name="Copeland A."/>
            <person name="Barry K.W."/>
            <person name="Cichocki N."/>
            <person name="Veneault-Fourrey C."/>
            <person name="LaButti K."/>
            <person name="Lindquist E.A."/>
            <person name="Lipzen A."/>
            <person name="Lundell T."/>
            <person name="Morin E."/>
            <person name="Murat C."/>
            <person name="Sun H."/>
            <person name="Tunlid A."/>
            <person name="Henrissat B."/>
            <person name="Grigoriev I.V."/>
            <person name="Hibbett D.S."/>
            <person name="Martin F."/>
            <person name="Nordberg H.P."/>
            <person name="Cantor M.N."/>
            <person name="Hua S.X."/>
        </authorList>
    </citation>
    <scope>NUCLEOTIDE SEQUENCE [LARGE SCALE GENOMIC DNA]</scope>
    <source>
        <strain evidence="2 3">441</strain>
    </source>
</reference>
<feature type="region of interest" description="Disordered" evidence="1">
    <location>
        <begin position="121"/>
        <end position="142"/>
    </location>
</feature>
<dbReference type="PANTHER" id="PTHR43830">
    <property type="entry name" value="PROTEIN PSP1"/>
    <property type="match status" value="1"/>
</dbReference>
<gene>
    <name evidence="2" type="ORF">PISMIDRAFT_12123</name>
</gene>
<dbReference type="EMBL" id="KN833748">
    <property type="protein sequence ID" value="KIK21734.1"/>
    <property type="molecule type" value="Genomic_DNA"/>
</dbReference>
<sequence length="301" mass="32467">MSRCHSISVVQPQQPTIVGFNAPGHDTQDELAAGAHSHIFHAPSFGHGGFVLSDDNLATDLGSLSLSKDGSGPLSSAHPPNQPSSLPIYAPISRSPLSSDQISPYQCINLNILTGTSFASRQRFGSPSDSGLSAGDSPPRSQLEQQLIDAQYLAGGNNDHGSQQQQQQQQQQSSLTAHFIPGKGIQYLPQGNNDPPPYRLTLSHCCCHPPWVIQSNLNKVRFTPQQKQHCSSDAPVLNLNDLSKGVPLSSVPASWPLYIVEFKAGRTDLFYLTDLSLNIRVGDLVIMEADWGKDLGTIIND</sequence>
<feature type="region of interest" description="Disordered" evidence="1">
    <location>
        <begin position="154"/>
        <end position="174"/>
    </location>
</feature>
<feature type="compositionally biased region" description="Low complexity" evidence="1">
    <location>
        <begin position="162"/>
        <end position="174"/>
    </location>
</feature>
<proteinExistence type="predicted"/>
<reference evidence="3" key="2">
    <citation type="submission" date="2015-01" db="EMBL/GenBank/DDBJ databases">
        <title>Evolutionary Origins and Diversification of the Mycorrhizal Mutualists.</title>
        <authorList>
            <consortium name="DOE Joint Genome Institute"/>
            <consortium name="Mycorrhizal Genomics Consortium"/>
            <person name="Kohler A."/>
            <person name="Kuo A."/>
            <person name="Nagy L.G."/>
            <person name="Floudas D."/>
            <person name="Copeland A."/>
            <person name="Barry K.W."/>
            <person name="Cichocki N."/>
            <person name="Veneault-Fourrey C."/>
            <person name="LaButti K."/>
            <person name="Lindquist E.A."/>
            <person name="Lipzen A."/>
            <person name="Lundell T."/>
            <person name="Morin E."/>
            <person name="Murat C."/>
            <person name="Riley R."/>
            <person name="Ohm R."/>
            <person name="Sun H."/>
            <person name="Tunlid A."/>
            <person name="Henrissat B."/>
            <person name="Grigoriev I.V."/>
            <person name="Hibbett D.S."/>
            <person name="Martin F."/>
        </authorList>
    </citation>
    <scope>NUCLEOTIDE SEQUENCE [LARGE SCALE GENOMIC DNA]</scope>
    <source>
        <strain evidence="3">441</strain>
    </source>
</reference>
<evidence type="ECO:0000313" key="2">
    <source>
        <dbReference type="EMBL" id="KIK21734.1"/>
    </source>
</evidence>
<organism evidence="2 3">
    <name type="scientific">Pisolithus microcarpus 441</name>
    <dbReference type="NCBI Taxonomy" id="765257"/>
    <lineage>
        <taxon>Eukaryota</taxon>
        <taxon>Fungi</taxon>
        <taxon>Dikarya</taxon>
        <taxon>Basidiomycota</taxon>
        <taxon>Agaricomycotina</taxon>
        <taxon>Agaricomycetes</taxon>
        <taxon>Agaricomycetidae</taxon>
        <taxon>Boletales</taxon>
        <taxon>Sclerodermatineae</taxon>
        <taxon>Pisolithaceae</taxon>
        <taxon>Pisolithus</taxon>
    </lineage>
</organism>
<dbReference type="HOGENOM" id="CLU_994386_0_0_1"/>
<keyword evidence="3" id="KW-1185">Reference proteome</keyword>
<feature type="region of interest" description="Disordered" evidence="1">
    <location>
        <begin position="69"/>
        <end position="92"/>
    </location>
</feature>
<name>A0A0C9Z6M0_9AGAM</name>
<dbReference type="AlphaFoldDB" id="A0A0C9Z6M0"/>
<dbReference type="GO" id="GO:0005737">
    <property type="term" value="C:cytoplasm"/>
    <property type="evidence" value="ECO:0007669"/>
    <property type="project" value="TreeGrafter"/>
</dbReference>
<evidence type="ECO:0000313" key="3">
    <source>
        <dbReference type="Proteomes" id="UP000054018"/>
    </source>
</evidence>
<protein>
    <submittedName>
        <fullName evidence="2">Uncharacterized protein</fullName>
    </submittedName>
</protein>
<dbReference type="OrthoDB" id="243127at2759"/>
<dbReference type="PANTHER" id="PTHR43830:SF3">
    <property type="entry name" value="PROTEIN PSP1"/>
    <property type="match status" value="1"/>
</dbReference>